<sequence length="58" mass="6606">MDDLGPVFGDDLTGAEVRYLMREEFARFADDIVWRRSKFGLTMSRQDRGALATFMATA</sequence>
<dbReference type="Gene3D" id="6.10.250.1890">
    <property type="match status" value="1"/>
</dbReference>
<dbReference type="Proteomes" id="UP000521227">
    <property type="component" value="Unassembled WGS sequence"/>
</dbReference>
<evidence type="ECO:0000313" key="1">
    <source>
        <dbReference type="EMBL" id="MBB5054356.1"/>
    </source>
</evidence>
<dbReference type="RefSeq" id="WP_430641393.1">
    <property type="nucleotide sequence ID" value="NZ_JACHIJ010000007.1"/>
</dbReference>
<dbReference type="EMBL" id="JACHIJ010000007">
    <property type="protein sequence ID" value="MBB5054356.1"/>
    <property type="molecule type" value="Genomic_DNA"/>
</dbReference>
<dbReference type="Gene3D" id="1.10.8.870">
    <property type="entry name" value="Alpha-glycerophosphate oxidase, cap domain"/>
    <property type="match status" value="1"/>
</dbReference>
<dbReference type="AlphaFoldDB" id="A0A840NCF1"/>
<evidence type="ECO:0000313" key="2">
    <source>
        <dbReference type="Proteomes" id="UP000521227"/>
    </source>
</evidence>
<gene>
    <name evidence="1" type="ORF">HNQ36_004358</name>
</gene>
<proteinExistence type="predicted"/>
<name>A0A840NCF1_9BRAD</name>
<protein>
    <submittedName>
        <fullName evidence="1">Glycerol-3-phosphate dehydrogenase</fullName>
    </submittedName>
</protein>
<comment type="caution">
    <text evidence="1">The sequence shown here is derived from an EMBL/GenBank/DDBJ whole genome shotgun (WGS) entry which is preliminary data.</text>
</comment>
<organism evidence="1 2">
    <name type="scientific">Afipia massiliensis</name>
    <dbReference type="NCBI Taxonomy" id="211460"/>
    <lineage>
        <taxon>Bacteria</taxon>
        <taxon>Pseudomonadati</taxon>
        <taxon>Pseudomonadota</taxon>
        <taxon>Alphaproteobacteria</taxon>
        <taxon>Hyphomicrobiales</taxon>
        <taxon>Nitrobacteraceae</taxon>
        <taxon>Afipia</taxon>
    </lineage>
</organism>
<dbReference type="InterPro" id="IPR038299">
    <property type="entry name" value="DAO_C_sf"/>
</dbReference>
<reference evidence="1 2" key="1">
    <citation type="submission" date="2020-08" db="EMBL/GenBank/DDBJ databases">
        <title>Genomic Encyclopedia of Type Strains, Phase IV (KMG-IV): sequencing the most valuable type-strain genomes for metagenomic binning, comparative biology and taxonomic classification.</title>
        <authorList>
            <person name="Goeker M."/>
        </authorList>
    </citation>
    <scope>NUCLEOTIDE SEQUENCE [LARGE SCALE GENOMIC DNA]</scope>
    <source>
        <strain evidence="1 2">DSM 17498</strain>
    </source>
</reference>
<accession>A0A840NCF1</accession>